<dbReference type="KEGG" id="trs:Terro_0803"/>
<proteinExistence type="predicted"/>
<accession>I3ZD17</accession>
<dbReference type="Proteomes" id="UP000006056">
    <property type="component" value="Chromosome"/>
</dbReference>
<dbReference type="RefSeq" id="WP_014784704.1">
    <property type="nucleotide sequence ID" value="NC_018014.1"/>
</dbReference>
<name>I3ZD17_TERRK</name>
<dbReference type="EMBL" id="CP003379">
    <property type="protein sequence ID" value="AFL87135.1"/>
    <property type="molecule type" value="Genomic_DNA"/>
</dbReference>
<evidence type="ECO:0000313" key="1">
    <source>
        <dbReference type="EMBL" id="AFL87135.1"/>
    </source>
</evidence>
<reference evidence="1 3" key="1">
    <citation type="submission" date="2012-06" db="EMBL/GenBank/DDBJ databases">
        <title>Complete genome of Terriglobus roseus DSM 18391.</title>
        <authorList>
            <consortium name="US DOE Joint Genome Institute (JGI-PGF)"/>
            <person name="Lucas S."/>
            <person name="Copeland A."/>
            <person name="Lapidus A."/>
            <person name="Glavina del Rio T."/>
            <person name="Dalin E."/>
            <person name="Tice H."/>
            <person name="Bruce D."/>
            <person name="Goodwin L."/>
            <person name="Pitluck S."/>
            <person name="Peters L."/>
            <person name="Mikhailova N."/>
            <person name="Munk A.C.C."/>
            <person name="Kyrpides N."/>
            <person name="Mavromatis K."/>
            <person name="Ivanova N."/>
            <person name="Brettin T."/>
            <person name="Detter J.C."/>
            <person name="Han C."/>
            <person name="Larimer F."/>
            <person name="Land M."/>
            <person name="Hauser L."/>
            <person name="Markowitz V."/>
            <person name="Cheng J.-F."/>
            <person name="Hugenholtz P."/>
            <person name="Woyke T."/>
            <person name="Wu D."/>
            <person name="Brambilla E."/>
            <person name="Klenk H.-P."/>
            <person name="Eisen J.A."/>
        </authorList>
    </citation>
    <scope>NUCLEOTIDE SEQUENCE [LARGE SCALE GENOMIC DNA]</scope>
    <source>
        <strain evidence="1">DSM 18391</strain>
        <strain evidence="3">DSM 18391 / NRRL B-41598 / KBS 63</strain>
    </source>
</reference>
<organism evidence="1 3">
    <name type="scientific">Terriglobus roseus (strain DSM 18391 / NRRL B-41598 / KBS 63)</name>
    <dbReference type="NCBI Taxonomy" id="926566"/>
    <lineage>
        <taxon>Bacteria</taxon>
        <taxon>Pseudomonadati</taxon>
        <taxon>Acidobacteriota</taxon>
        <taxon>Terriglobia</taxon>
        <taxon>Terriglobales</taxon>
        <taxon>Acidobacteriaceae</taxon>
        <taxon>Terriglobus</taxon>
    </lineage>
</organism>
<dbReference type="InterPro" id="IPR046297">
    <property type="entry name" value="DUF6334"/>
</dbReference>
<dbReference type="HOGENOM" id="CLU_1895171_0_0_0"/>
<dbReference type="KEGG" id="trs:Terro_3100"/>
<dbReference type="OrthoDB" id="119780at2"/>
<dbReference type="EMBL" id="CP003379">
    <property type="protein sequence ID" value="AFL89330.1"/>
    <property type="molecule type" value="Genomic_DNA"/>
</dbReference>
<gene>
    <name evidence="1" type="ordered locus">Terro_0803</name>
    <name evidence="2" type="ordered locus">Terro_3100</name>
</gene>
<sequence length="134" mass="14721">MQAYLDAFHSIEGQRLSKVLWRSGQDEPEAIWLVFEKGTLLIQVNEEDDTISVNAGATLKADECVDLSSSDLWQGFVGQPFGWSWVATNQQGYRDVVLLGFDGITPQVMLEVMASSIKIHRIGAAEPIGSHKGA</sequence>
<protein>
    <submittedName>
        <fullName evidence="1">Uncharacterized protein</fullName>
    </submittedName>
</protein>
<keyword evidence="3" id="KW-1185">Reference proteome</keyword>
<dbReference type="AlphaFoldDB" id="I3ZD17"/>
<evidence type="ECO:0000313" key="3">
    <source>
        <dbReference type="Proteomes" id="UP000006056"/>
    </source>
</evidence>
<dbReference type="Pfam" id="PF19860">
    <property type="entry name" value="DUF6334"/>
    <property type="match status" value="1"/>
</dbReference>
<evidence type="ECO:0000313" key="2">
    <source>
        <dbReference type="EMBL" id="AFL89330.1"/>
    </source>
</evidence>